<protein>
    <submittedName>
        <fullName evidence="2">Uncharacterized protein</fullName>
    </submittedName>
</protein>
<accession>A0A518BIH1</accession>
<evidence type="ECO:0000313" key="2">
    <source>
        <dbReference type="EMBL" id="QDU66779.1"/>
    </source>
</evidence>
<dbReference type="AlphaFoldDB" id="A0A518BIH1"/>
<dbReference type="PROSITE" id="PS51257">
    <property type="entry name" value="PROKAR_LIPOPROTEIN"/>
    <property type="match status" value="1"/>
</dbReference>
<proteinExistence type="predicted"/>
<dbReference type="RefSeq" id="WP_145064588.1">
    <property type="nucleotide sequence ID" value="NZ_CP036287.1"/>
</dbReference>
<keyword evidence="3" id="KW-1185">Reference proteome</keyword>
<reference evidence="2 3" key="1">
    <citation type="submission" date="2019-02" db="EMBL/GenBank/DDBJ databases">
        <title>Deep-cultivation of Planctomycetes and their phenomic and genomic characterization uncovers novel biology.</title>
        <authorList>
            <person name="Wiegand S."/>
            <person name="Jogler M."/>
            <person name="Boedeker C."/>
            <person name="Pinto D."/>
            <person name="Vollmers J."/>
            <person name="Rivas-Marin E."/>
            <person name="Kohn T."/>
            <person name="Peeters S.H."/>
            <person name="Heuer A."/>
            <person name="Rast P."/>
            <person name="Oberbeckmann S."/>
            <person name="Bunk B."/>
            <person name="Jeske O."/>
            <person name="Meyerdierks A."/>
            <person name="Storesund J.E."/>
            <person name="Kallscheuer N."/>
            <person name="Luecker S."/>
            <person name="Lage O.M."/>
            <person name="Pohl T."/>
            <person name="Merkel B.J."/>
            <person name="Hornburger P."/>
            <person name="Mueller R.-W."/>
            <person name="Bruemmer F."/>
            <person name="Labrenz M."/>
            <person name="Spormann A.M."/>
            <person name="Op den Camp H."/>
            <person name="Overmann J."/>
            <person name="Amann R."/>
            <person name="Jetten M.S.M."/>
            <person name="Mascher T."/>
            <person name="Medema M.H."/>
            <person name="Devos D.P."/>
            <person name="Kaster A.-K."/>
            <person name="Ovreas L."/>
            <person name="Rohde M."/>
            <person name="Galperin M.Y."/>
            <person name="Jogler C."/>
        </authorList>
    </citation>
    <scope>NUCLEOTIDE SEQUENCE [LARGE SCALE GENOMIC DNA]</scope>
    <source>
        <strain evidence="2 3">Pla133</strain>
    </source>
</reference>
<dbReference type="KEGG" id="pbap:Pla133_18550"/>
<dbReference type="EMBL" id="CP036287">
    <property type="protein sequence ID" value="QDU66779.1"/>
    <property type="molecule type" value="Genomic_DNA"/>
</dbReference>
<feature type="signal peptide" evidence="1">
    <location>
        <begin position="1"/>
        <end position="19"/>
    </location>
</feature>
<dbReference type="Proteomes" id="UP000316921">
    <property type="component" value="Chromosome"/>
</dbReference>
<sequence length="247" mass="26608" precursor="true">MRLSVLVACLASTSCVAFGGSLDDVLEPERPALAGEIVEGRYFGPGGAWSVTLPHPPLLAAYGSIDEYDAWAVPITVEVPAEAPIQAVRFAPVTRFTFETEFFVEVAWLPRAGGPTSDFASFEAAAVSGFEQAAARQPGGPAQLLVHAPLELPGGRGSRWIYQLHREGWILPYLPRERSFFVIRDLVEFEQGFAACMGVVNLVDLAGLESREDLDELLPTALARYGPTLDAVTASFRVHPQPAGPTD</sequence>
<organism evidence="2 3">
    <name type="scientific">Engelhardtia mirabilis</name>
    <dbReference type="NCBI Taxonomy" id="2528011"/>
    <lineage>
        <taxon>Bacteria</taxon>
        <taxon>Pseudomonadati</taxon>
        <taxon>Planctomycetota</taxon>
        <taxon>Planctomycetia</taxon>
        <taxon>Planctomycetia incertae sedis</taxon>
        <taxon>Engelhardtia</taxon>
    </lineage>
</organism>
<evidence type="ECO:0000256" key="1">
    <source>
        <dbReference type="SAM" id="SignalP"/>
    </source>
</evidence>
<keyword evidence="1" id="KW-0732">Signal</keyword>
<name>A0A518BIH1_9BACT</name>
<feature type="chain" id="PRO_5021975740" evidence="1">
    <location>
        <begin position="20"/>
        <end position="247"/>
    </location>
</feature>
<gene>
    <name evidence="2" type="ORF">Pla133_18550</name>
</gene>
<evidence type="ECO:0000313" key="3">
    <source>
        <dbReference type="Proteomes" id="UP000316921"/>
    </source>
</evidence>